<dbReference type="Proteomes" id="UP000230821">
    <property type="component" value="Unassembled WGS sequence"/>
</dbReference>
<dbReference type="GO" id="GO:0006298">
    <property type="term" value="P:mismatch repair"/>
    <property type="evidence" value="ECO:0007669"/>
    <property type="project" value="TreeGrafter"/>
</dbReference>
<dbReference type="EC" id="3.1.26.4" evidence="6 14"/>
<keyword evidence="9 14" id="KW-0540">Nuclease</keyword>
<dbReference type="NCBIfam" id="NF000595">
    <property type="entry name" value="PRK00015.1-3"/>
    <property type="match status" value="1"/>
</dbReference>
<dbReference type="SUPFAM" id="SSF53098">
    <property type="entry name" value="Ribonuclease H-like"/>
    <property type="match status" value="1"/>
</dbReference>
<comment type="subcellular location">
    <subcellularLocation>
        <location evidence="4 14">Cytoplasm</location>
    </subcellularLocation>
</comment>
<dbReference type="CDD" id="cd07182">
    <property type="entry name" value="RNase_HII_bacteria_HII_like"/>
    <property type="match status" value="1"/>
</dbReference>
<evidence type="ECO:0000256" key="13">
    <source>
        <dbReference type="ARBA" id="ARBA00023211"/>
    </source>
</evidence>
<evidence type="ECO:0000256" key="1">
    <source>
        <dbReference type="ARBA" id="ARBA00000077"/>
    </source>
</evidence>
<evidence type="ECO:0000256" key="14">
    <source>
        <dbReference type="HAMAP-Rule" id="MF_00052"/>
    </source>
</evidence>
<dbReference type="GO" id="GO:0043137">
    <property type="term" value="P:DNA replication, removal of RNA primer"/>
    <property type="evidence" value="ECO:0007669"/>
    <property type="project" value="TreeGrafter"/>
</dbReference>
<evidence type="ECO:0000256" key="3">
    <source>
        <dbReference type="ARBA" id="ARBA00004065"/>
    </source>
</evidence>
<gene>
    <name evidence="14" type="primary">rnhB</name>
    <name evidence="18" type="ORF">CSA56_08110</name>
</gene>
<dbReference type="PANTHER" id="PTHR10954:SF18">
    <property type="entry name" value="RIBONUCLEASE HII"/>
    <property type="match status" value="1"/>
</dbReference>
<comment type="catalytic activity">
    <reaction evidence="1 14 15 16">
        <text>Endonucleolytic cleavage to 5'-phosphomonoester.</text>
        <dbReference type="EC" id="3.1.26.4"/>
    </reaction>
</comment>
<evidence type="ECO:0000256" key="12">
    <source>
        <dbReference type="ARBA" id="ARBA00022801"/>
    </source>
</evidence>
<evidence type="ECO:0000256" key="2">
    <source>
        <dbReference type="ARBA" id="ARBA00001946"/>
    </source>
</evidence>
<dbReference type="FunFam" id="3.30.420.10:FF:000006">
    <property type="entry name" value="Ribonuclease HII"/>
    <property type="match status" value="1"/>
</dbReference>
<dbReference type="Gene3D" id="3.30.420.10">
    <property type="entry name" value="Ribonuclease H-like superfamily/Ribonuclease H"/>
    <property type="match status" value="1"/>
</dbReference>
<dbReference type="GO" id="GO:0005737">
    <property type="term" value="C:cytoplasm"/>
    <property type="evidence" value="ECO:0007669"/>
    <property type="project" value="UniProtKB-SubCell"/>
</dbReference>
<accession>A0A2G6KF81</accession>
<protein>
    <recommendedName>
        <fullName evidence="7 14">Ribonuclease HII</fullName>
        <shortName evidence="14">RNase HII</shortName>
        <ecNumber evidence="6 14">3.1.26.4</ecNumber>
    </recommendedName>
</protein>
<feature type="domain" description="RNase H type-2" evidence="17">
    <location>
        <begin position="37"/>
        <end position="222"/>
    </location>
</feature>
<dbReference type="PROSITE" id="PS51975">
    <property type="entry name" value="RNASE_H_2"/>
    <property type="match status" value="1"/>
</dbReference>
<keyword evidence="13 14" id="KW-0464">Manganese</keyword>
<evidence type="ECO:0000256" key="5">
    <source>
        <dbReference type="ARBA" id="ARBA00007383"/>
    </source>
</evidence>
<dbReference type="GO" id="GO:0032299">
    <property type="term" value="C:ribonuclease H2 complex"/>
    <property type="evidence" value="ECO:0007669"/>
    <property type="project" value="TreeGrafter"/>
</dbReference>
<evidence type="ECO:0000256" key="15">
    <source>
        <dbReference type="PROSITE-ProRule" id="PRU01319"/>
    </source>
</evidence>
<comment type="cofactor">
    <cofactor evidence="2">
        <name>Mg(2+)</name>
        <dbReference type="ChEBI" id="CHEBI:18420"/>
    </cofactor>
</comment>
<evidence type="ECO:0000256" key="6">
    <source>
        <dbReference type="ARBA" id="ARBA00012180"/>
    </source>
</evidence>
<dbReference type="NCBIfam" id="NF000594">
    <property type="entry name" value="PRK00015.1-1"/>
    <property type="match status" value="1"/>
</dbReference>
<dbReference type="InterPro" id="IPR001352">
    <property type="entry name" value="RNase_HII/HIII"/>
</dbReference>
<dbReference type="InterPro" id="IPR036397">
    <property type="entry name" value="RNaseH_sf"/>
</dbReference>
<evidence type="ECO:0000313" key="19">
    <source>
        <dbReference type="Proteomes" id="UP000230821"/>
    </source>
</evidence>
<evidence type="ECO:0000259" key="17">
    <source>
        <dbReference type="PROSITE" id="PS51975"/>
    </source>
</evidence>
<comment type="caution">
    <text evidence="18">The sequence shown here is derived from an EMBL/GenBank/DDBJ whole genome shotgun (WGS) entry which is preliminary data.</text>
</comment>
<keyword evidence="10 14" id="KW-0479">Metal-binding</keyword>
<reference evidence="18 19" key="1">
    <citation type="submission" date="2017-10" db="EMBL/GenBank/DDBJ databases">
        <title>Novel microbial diversity and functional potential in the marine mammal oral microbiome.</title>
        <authorList>
            <person name="Dudek N.K."/>
            <person name="Sun C.L."/>
            <person name="Burstein D."/>
            <person name="Kantor R.S."/>
            <person name="Aliaga Goltsman D.S."/>
            <person name="Bik E.M."/>
            <person name="Thomas B.C."/>
            <person name="Banfield J.F."/>
            <person name="Relman D.A."/>
        </authorList>
    </citation>
    <scope>NUCLEOTIDE SEQUENCE [LARGE SCALE GENOMIC DNA]</scope>
    <source>
        <strain evidence="18">DOLJORAL78_47_16</strain>
    </source>
</reference>
<evidence type="ECO:0000256" key="11">
    <source>
        <dbReference type="ARBA" id="ARBA00022759"/>
    </source>
</evidence>
<dbReference type="InterPro" id="IPR022898">
    <property type="entry name" value="RNase_HII"/>
</dbReference>
<comment type="function">
    <text evidence="3 14 16">Endonuclease that specifically degrades the RNA of RNA-DNA hybrids.</text>
</comment>
<keyword evidence="12 14" id="KW-0378">Hydrolase</keyword>
<dbReference type="GO" id="GO:0003723">
    <property type="term" value="F:RNA binding"/>
    <property type="evidence" value="ECO:0007669"/>
    <property type="project" value="UniProtKB-UniRule"/>
</dbReference>
<sequence>MPRQLSFHDQLMPPETEAERLSRMQHYEQRAYQEGAAYVAGVDEAGRGCLAGPVVAGAVILPRDWVLSGLNDSKQLSEAQRETLFPQIQHHAISIGVGIIPAGTIDKVNILQATYLAMEDAIAALDPAPQFLLLDAVTLQRVPIRQEGITKGDSLSISIAAASIIAKVTRDHLMVEYDTRYPHYGFASHKGYGTKLHREAIKLHGPCPIHRKTFRGVKEYLR</sequence>
<comment type="cofactor">
    <cofactor evidence="14 15">
        <name>Mn(2+)</name>
        <dbReference type="ChEBI" id="CHEBI:29035"/>
    </cofactor>
    <cofactor evidence="14 15">
        <name>Mg(2+)</name>
        <dbReference type="ChEBI" id="CHEBI:18420"/>
    </cofactor>
    <text evidence="14 15">Manganese or magnesium. Binds 1 divalent metal ion per monomer in the absence of substrate. May bind a second metal ion after substrate binding.</text>
</comment>
<dbReference type="GO" id="GO:0030145">
    <property type="term" value="F:manganese ion binding"/>
    <property type="evidence" value="ECO:0007669"/>
    <property type="project" value="UniProtKB-UniRule"/>
</dbReference>
<proteinExistence type="inferred from homology"/>
<dbReference type="InterPro" id="IPR012337">
    <property type="entry name" value="RNaseH-like_sf"/>
</dbReference>
<keyword evidence="8 14" id="KW-0963">Cytoplasm</keyword>
<organism evidence="18 19">
    <name type="scientific">candidate division KSB3 bacterium</name>
    <dbReference type="NCBI Taxonomy" id="2044937"/>
    <lineage>
        <taxon>Bacteria</taxon>
        <taxon>candidate division KSB3</taxon>
    </lineage>
</organism>
<dbReference type="HAMAP" id="MF_00052_B">
    <property type="entry name" value="RNase_HII_B"/>
    <property type="match status" value="1"/>
</dbReference>
<dbReference type="InterPro" id="IPR024567">
    <property type="entry name" value="RNase_HII/HIII_dom"/>
</dbReference>
<dbReference type="Pfam" id="PF01351">
    <property type="entry name" value="RNase_HII"/>
    <property type="match status" value="1"/>
</dbReference>
<feature type="binding site" evidence="14 15">
    <location>
        <position position="44"/>
    </location>
    <ligand>
        <name>a divalent metal cation</name>
        <dbReference type="ChEBI" id="CHEBI:60240"/>
    </ligand>
</feature>
<evidence type="ECO:0000256" key="7">
    <source>
        <dbReference type="ARBA" id="ARBA00019179"/>
    </source>
</evidence>
<dbReference type="EMBL" id="PDSK01000090">
    <property type="protein sequence ID" value="PIE34338.1"/>
    <property type="molecule type" value="Genomic_DNA"/>
</dbReference>
<feature type="binding site" evidence="14 15">
    <location>
        <position position="135"/>
    </location>
    <ligand>
        <name>a divalent metal cation</name>
        <dbReference type="ChEBI" id="CHEBI:60240"/>
    </ligand>
</feature>
<dbReference type="AlphaFoldDB" id="A0A2G6KF81"/>
<evidence type="ECO:0000313" key="18">
    <source>
        <dbReference type="EMBL" id="PIE34338.1"/>
    </source>
</evidence>
<evidence type="ECO:0000256" key="4">
    <source>
        <dbReference type="ARBA" id="ARBA00004496"/>
    </source>
</evidence>
<name>A0A2G6KF81_9BACT</name>
<dbReference type="PANTHER" id="PTHR10954">
    <property type="entry name" value="RIBONUCLEASE H2 SUBUNIT A"/>
    <property type="match status" value="1"/>
</dbReference>
<feature type="binding site" evidence="14 15">
    <location>
        <position position="43"/>
    </location>
    <ligand>
        <name>a divalent metal cation</name>
        <dbReference type="ChEBI" id="CHEBI:60240"/>
    </ligand>
</feature>
<evidence type="ECO:0000256" key="8">
    <source>
        <dbReference type="ARBA" id="ARBA00022490"/>
    </source>
</evidence>
<comment type="similarity">
    <text evidence="5 14 16">Belongs to the RNase HII family.</text>
</comment>
<dbReference type="GO" id="GO:0004523">
    <property type="term" value="F:RNA-DNA hybrid ribonuclease activity"/>
    <property type="evidence" value="ECO:0007669"/>
    <property type="project" value="UniProtKB-UniRule"/>
</dbReference>
<keyword evidence="11 14" id="KW-0255">Endonuclease</keyword>
<evidence type="ECO:0000256" key="9">
    <source>
        <dbReference type="ARBA" id="ARBA00022722"/>
    </source>
</evidence>
<evidence type="ECO:0000256" key="16">
    <source>
        <dbReference type="RuleBase" id="RU003515"/>
    </source>
</evidence>
<evidence type="ECO:0000256" key="10">
    <source>
        <dbReference type="ARBA" id="ARBA00022723"/>
    </source>
</evidence>